<comment type="caution">
    <text evidence="2">The sequence shown here is derived from an EMBL/GenBank/DDBJ whole genome shotgun (WGS) entry which is preliminary data.</text>
</comment>
<dbReference type="EMBL" id="JADCNL010000007">
    <property type="protein sequence ID" value="KAG0473061.1"/>
    <property type="molecule type" value="Genomic_DNA"/>
</dbReference>
<protein>
    <submittedName>
        <fullName evidence="2">Uncharacterized protein</fullName>
    </submittedName>
</protein>
<gene>
    <name evidence="2" type="ORF">HPP92_014918</name>
</gene>
<dbReference type="Proteomes" id="UP000636800">
    <property type="component" value="Chromosome 7"/>
</dbReference>
<feature type="region of interest" description="Disordered" evidence="1">
    <location>
        <begin position="56"/>
        <end position="93"/>
    </location>
</feature>
<organism evidence="2 3">
    <name type="scientific">Vanilla planifolia</name>
    <name type="common">Vanilla</name>
    <dbReference type="NCBI Taxonomy" id="51239"/>
    <lineage>
        <taxon>Eukaryota</taxon>
        <taxon>Viridiplantae</taxon>
        <taxon>Streptophyta</taxon>
        <taxon>Embryophyta</taxon>
        <taxon>Tracheophyta</taxon>
        <taxon>Spermatophyta</taxon>
        <taxon>Magnoliopsida</taxon>
        <taxon>Liliopsida</taxon>
        <taxon>Asparagales</taxon>
        <taxon>Orchidaceae</taxon>
        <taxon>Vanilloideae</taxon>
        <taxon>Vanilleae</taxon>
        <taxon>Vanilla</taxon>
    </lineage>
</organism>
<evidence type="ECO:0000313" key="2">
    <source>
        <dbReference type="EMBL" id="KAG0473061.1"/>
    </source>
</evidence>
<dbReference type="AlphaFoldDB" id="A0A835QGW8"/>
<accession>A0A835QGW8</accession>
<feature type="compositionally biased region" description="Low complexity" evidence="1">
    <location>
        <begin position="78"/>
        <end position="93"/>
    </location>
</feature>
<sequence length="115" mass="12253">MSSQAVVQRPLRTASQPDTSGDAYTFLEFNTQGDDYGYRTSRAFQPTRSPTWRAAAVGWPANPPLTDRQSTDPGGSGSSSSSAGPAVAGSFSGGKIEGHTHWLPWMHSPVELAWA</sequence>
<evidence type="ECO:0000313" key="3">
    <source>
        <dbReference type="Proteomes" id="UP000636800"/>
    </source>
</evidence>
<evidence type="ECO:0000256" key="1">
    <source>
        <dbReference type="SAM" id="MobiDB-lite"/>
    </source>
</evidence>
<feature type="region of interest" description="Disordered" evidence="1">
    <location>
        <begin position="1"/>
        <end position="24"/>
    </location>
</feature>
<dbReference type="OrthoDB" id="1918502at2759"/>
<name>A0A835QGW8_VANPL</name>
<keyword evidence="3" id="KW-1185">Reference proteome</keyword>
<proteinExistence type="predicted"/>
<reference evidence="2 3" key="1">
    <citation type="journal article" date="2020" name="Nat. Food">
        <title>A phased Vanilla planifolia genome enables genetic improvement of flavour and production.</title>
        <authorList>
            <person name="Hasing T."/>
            <person name="Tang H."/>
            <person name="Brym M."/>
            <person name="Khazi F."/>
            <person name="Huang T."/>
            <person name="Chambers A.H."/>
        </authorList>
    </citation>
    <scope>NUCLEOTIDE SEQUENCE [LARGE SCALE GENOMIC DNA]</scope>
    <source>
        <tissue evidence="2">Leaf</tissue>
    </source>
</reference>